<feature type="region of interest" description="Disordered" evidence="7">
    <location>
        <begin position="1"/>
        <end position="97"/>
    </location>
</feature>
<keyword evidence="4" id="KW-0833">Ubl conjugation pathway</keyword>
<feature type="domain" description="UBC core" evidence="8">
    <location>
        <begin position="98"/>
        <end position="258"/>
    </location>
</feature>
<dbReference type="InterPro" id="IPR050113">
    <property type="entry name" value="Ub_conjugating_enzyme"/>
</dbReference>
<dbReference type="GO" id="GO:0005524">
    <property type="term" value="F:ATP binding"/>
    <property type="evidence" value="ECO:0007669"/>
    <property type="project" value="UniProtKB-KW"/>
</dbReference>
<dbReference type="InterPro" id="IPR000608">
    <property type="entry name" value="UBC"/>
</dbReference>
<dbReference type="Gene3D" id="3.10.110.10">
    <property type="entry name" value="Ubiquitin Conjugating Enzyme"/>
    <property type="match status" value="1"/>
</dbReference>
<organism evidence="9">
    <name type="scientific">Clastoptera arizonana</name>
    <name type="common">Arizona spittle bug</name>
    <dbReference type="NCBI Taxonomy" id="38151"/>
    <lineage>
        <taxon>Eukaryota</taxon>
        <taxon>Metazoa</taxon>
        <taxon>Ecdysozoa</taxon>
        <taxon>Arthropoda</taxon>
        <taxon>Hexapoda</taxon>
        <taxon>Insecta</taxon>
        <taxon>Pterygota</taxon>
        <taxon>Neoptera</taxon>
        <taxon>Paraneoptera</taxon>
        <taxon>Hemiptera</taxon>
        <taxon>Auchenorrhyncha</taxon>
        <taxon>Cercopoidea</taxon>
        <taxon>Clastopteridae</taxon>
        <taxon>Clastoptera</taxon>
    </lineage>
</organism>
<evidence type="ECO:0000256" key="2">
    <source>
        <dbReference type="ARBA" id="ARBA00022679"/>
    </source>
</evidence>
<evidence type="ECO:0000256" key="7">
    <source>
        <dbReference type="SAM" id="MobiDB-lite"/>
    </source>
</evidence>
<evidence type="ECO:0000256" key="5">
    <source>
        <dbReference type="ARBA" id="ARBA00022840"/>
    </source>
</evidence>
<dbReference type="GO" id="GO:0061631">
    <property type="term" value="F:ubiquitin conjugating enzyme activity"/>
    <property type="evidence" value="ECO:0007669"/>
    <property type="project" value="UniProtKB-EC"/>
</dbReference>
<feature type="compositionally biased region" description="Polar residues" evidence="7">
    <location>
        <begin position="60"/>
        <end position="95"/>
    </location>
</feature>
<evidence type="ECO:0000256" key="4">
    <source>
        <dbReference type="ARBA" id="ARBA00022786"/>
    </source>
</evidence>
<protein>
    <recommendedName>
        <fullName evidence="1">E2 ubiquitin-conjugating enzyme</fullName>
        <ecNumber evidence="1">2.3.2.23</ecNumber>
    </recommendedName>
</protein>
<dbReference type="AlphaFoldDB" id="A0A1B6DAQ1"/>
<dbReference type="PANTHER" id="PTHR24067">
    <property type="entry name" value="UBIQUITIN-CONJUGATING ENZYME E2"/>
    <property type="match status" value="1"/>
</dbReference>
<gene>
    <name evidence="9" type="ORF">g.32586</name>
</gene>
<dbReference type="SUPFAM" id="SSF54495">
    <property type="entry name" value="UBC-like"/>
    <property type="match status" value="1"/>
</dbReference>
<dbReference type="EC" id="2.3.2.23" evidence="1"/>
<keyword evidence="2" id="KW-0808">Transferase</keyword>
<evidence type="ECO:0000256" key="6">
    <source>
        <dbReference type="ARBA" id="ARBA00055455"/>
    </source>
</evidence>
<sequence>MTSRSKEKMAAAFRKLFRSSEKISNPDVGNNEANGQPKGSGSPARKLLSRHSYHRDVVTPTESSPMDNPSDSRSTSSIFKKKNPSTSNQPELSTQHRLRCRRLMKELKDIQKSERKDPIFTVSLINDNLYEWHVRLYRIDHESDLAADMREQGISYISLHLLFPENFPFAPPFMRVISPRIEKGFVMDGGAICMELLTPRGWASAYTVEAIIMQFAASIVKGQGRIAKKPKSSKEFNRRSAEESFRSLVKTHDKYGWVTPPLADG</sequence>
<comment type="function">
    <text evidence="6">Probable E2 ubiquitin-protein ligase that catalyzes the covalent attachment of ubiquitin to target proteins. May facilitate the monoubiquitination and degradation of MTOR and CCNE1 through interaction with FBXW7.</text>
</comment>
<evidence type="ECO:0000256" key="1">
    <source>
        <dbReference type="ARBA" id="ARBA00012486"/>
    </source>
</evidence>
<feature type="compositionally biased region" description="Polar residues" evidence="7">
    <location>
        <begin position="27"/>
        <end position="39"/>
    </location>
</feature>
<name>A0A1B6DAQ1_9HEMI</name>
<reference evidence="9" key="1">
    <citation type="submission" date="2015-12" db="EMBL/GenBank/DDBJ databases">
        <title>De novo transcriptome assembly of four potential Pierce s Disease insect vectors from Arizona vineyards.</title>
        <authorList>
            <person name="Tassone E.E."/>
        </authorList>
    </citation>
    <scope>NUCLEOTIDE SEQUENCE</scope>
</reference>
<evidence type="ECO:0000313" key="9">
    <source>
        <dbReference type="EMBL" id="JAS22675.1"/>
    </source>
</evidence>
<dbReference type="EMBL" id="GEDC01014623">
    <property type="protein sequence ID" value="JAS22675.1"/>
    <property type="molecule type" value="Transcribed_RNA"/>
</dbReference>
<dbReference type="InterPro" id="IPR016135">
    <property type="entry name" value="UBQ-conjugating_enzyme/RWD"/>
</dbReference>
<proteinExistence type="predicted"/>
<dbReference type="SMART" id="SM00212">
    <property type="entry name" value="UBCc"/>
    <property type="match status" value="1"/>
</dbReference>
<dbReference type="PROSITE" id="PS50127">
    <property type="entry name" value="UBC_2"/>
    <property type="match status" value="1"/>
</dbReference>
<dbReference type="FunFam" id="3.10.110.10:FF:000036">
    <property type="entry name" value="ubiquitin-conjugating enzyme E2Q-like protein 1"/>
    <property type="match status" value="1"/>
</dbReference>
<keyword evidence="5" id="KW-0067">ATP-binding</keyword>
<dbReference type="Pfam" id="PF00179">
    <property type="entry name" value="UQ_con"/>
    <property type="match status" value="1"/>
</dbReference>
<evidence type="ECO:0000259" key="8">
    <source>
        <dbReference type="PROSITE" id="PS50127"/>
    </source>
</evidence>
<keyword evidence="3" id="KW-0547">Nucleotide-binding</keyword>
<accession>A0A1B6DAQ1</accession>
<dbReference type="CDD" id="cd23802">
    <property type="entry name" value="UBCc_UBE2Q"/>
    <property type="match status" value="1"/>
</dbReference>
<evidence type="ECO:0000256" key="3">
    <source>
        <dbReference type="ARBA" id="ARBA00022741"/>
    </source>
</evidence>